<comment type="caution">
    <text evidence="2">The sequence shown here is derived from an EMBL/GenBank/DDBJ whole genome shotgun (WGS) entry which is preliminary data.</text>
</comment>
<protein>
    <recommendedName>
        <fullName evidence="4">LPS export ABC transporter periplasmic protein LptC</fullName>
    </recommendedName>
</protein>
<keyword evidence="1" id="KW-0472">Membrane</keyword>
<sequence>MKKFILIFAAIVVIAILLITLDYMDKESQIKVRVSMEGSFFKDAEFIQKKDGQVKLQLSSKEAFMSDDGKLMDMKYLTMFFPEKEFTVKSQRGFYYPESGDLILTDGIEGLSKDYRVYGTEAYWSAKDKTLYSEKPLKVVSSKFSIEGSSGKASADLIELKKGVVAIVYSKK</sequence>
<dbReference type="AlphaFoldDB" id="A0A9W6GIC9"/>
<accession>A0A9W6GIC9</accession>
<name>A0A9W6GIC9_9BACT</name>
<reference evidence="2" key="1">
    <citation type="submission" date="2022-12" db="EMBL/GenBank/DDBJ databases">
        <title>Reference genome sequencing for broad-spectrum identification of bacterial and archaeal isolates by mass spectrometry.</title>
        <authorList>
            <person name="Sekiguchi Y."/>
            <person name="Tourlousse D.M."/>
        </authorList>
    </citation>
    <scope>NUCLEOTIDE SEQUENCE</scope>
    <source>
        <strain evidence="2">TSL-P1</strain>
    </source>
</reference>
<dbReference type="Proteomes" id="UP001144297">
    <property type="component" value="Unassembled WGS sequence"/>
</dbReference>
<dbReference type="Pfam" id="PF06835">
    <property type="entry name" value="LptC"/>
    <property type="match status" value="1"/>
</dbReference>
<evidence type="ECO:0000256" key="1">
    <source>
        <dbReference type="SAM" id="Phobius"/>
    </source>
</evidence>
<gene>
    <name evidence="2" type="ORF">TISLANDTSLP1_21090</name>
</gene>
<feature type="transmembrane region" description="Helical" evidence="1">
    <location>
        <begin position="6"/>
        <end position="24"/>
    </location>
</feature>
<keyword evidence="1" id="KW-1133">Transmembrane helix</keyword>
<dbReference type="InterPro" id="IPR010664">
    <property type="entry name" value="LipoPS_assembly_LptC-rel"/>
</dbReference>
<keyword evidence="1" id="KW-0812">Transmembrane</keyword>
<evidence type="ECO:0000313" key="3">
    <source>
        <dbReference type="Proteomes" id="UP001144297"/>
    </source>
</evidence>
<dbReference type="EMBL" id="BSDX01000001">
    <property type="protein sequence ID" value="GLI54416.1"/>
    <property type="molecule type" value="Genomic_DNA"/>
</dbReference>
<organism evidence="2 3">
    <name type="scientific">Thermodesulfovibrio yellowstonii</name>
    <dbReference type="NCBI Taxonomy" id="28262"/>
    <lineage>
        <taxon>Bacteria</taxon>
        <taxon>Pseudomonadati</taxon>
        <taxon>Nitrospirota</taxon>
        <taxon>Thermodesulfovibrionia</taxon>
        <taxon>Thermodesulfovibrionales</taxon>
        <taxon>Thermodesulfovibrionaceae</taxon>
        <taxon>Thermodesulfovibrio</taxon>
    </lineage>
</organism>
<evidence type="ECO:0008006" key="4">
    <source>
        <dbReference type="Google" id="ProtNLM"/>
    </source>
</evidence>
<proteinExistence type="predicted"/>
<evidence type="ECO:0000313" key="2">
    <source>
        <dbReference type="EMBL" id="GLI54416.1"/>
    </source>
</evidence>
<keyword evidence="3" id="KW-1185">Reference proteome</keyword>